<evidence type="ECO:0000259" key="2">
    <source>
        <dbReference type="SMART" id="SM00355"/>
    </source>
</evidence>
<keyword evidence="4" id="KW-1185">Reference proteome</keyword>
<dbReference type="InterPro" id="IPR051061">
    <property type="entry name" value="Zinc_finger_trans_reg"/>
</dbReference>
<dbReference type="PANTHER" id="PTHR46179">
    <property type="entry name" value="ZINC FINGER PROTEIN"/>
    <property type="match status" value="1"/>
</dbReference>
<dbReference type="InterPro" id="IPR013087">
    <property type="entry name" value="Znf_C2H2_type"/>
</dbReference>
<dbReference type="RefSeq" id="XP_033653895.1">
    <property type="nucleotide sequence ID" value="XM_033800271.1"/>
</dbReference>
<feature type="domain" description="C2H2-type" evidence="2">
    <location>
        <begin position="126"/>
        <end position="153"/>
    </location>
</feature>
<feature type="compositionally biased region" description="Polar residues" evidence="1">
    <location>
        <begin position="53"/>
        <end position="68"/>
    </location>
</feature>
<feature type="compositionally biased region" description="Low complexity" evidence="1">
    <location>
        <begin position="38"/>
        <end position="47"/>
    </location>
</feature>
<evidence type="ECO:0000256" key="1">
    <source>
        <dbReference type="SAM" id="MobiDB-lite"/>
    </source>
</evidence>
<dbReference type="Proteomes" id="UP000800097">
    <property type="component" value="Unassembled WGS sequence"/>
</dbReference>
<dbReference type="Gene3D" id="3.30.160.60">
    <property type="entry name" value="Classic Zinc Finger"/>
    <property type="match status" value="2"/>
</dbReference>
<dbReference type="GeneID" id="54553446"/>
<dbReference type="InterPro" id="IPR059095">
    <property type="entry name" value="Znf_C2H2_17_2nd"/>
</dbReference>
<proteinExistence type="predicted"/>
<dbReference type="GO" id="GO:0006357">
    <property type="term" value="P:regulation of transcription by RNA polymerase II"/>
    <property type="evidence" value="ECO:0007669"/>
    <property type="project" value="TreeGrafter"/>
</dbReference>
<reference evidence="3" key="1">
    <citation type="journal article" date="2020" name="Stud. Mycol.">
        <title>101 Dothideomycetes genomes: a test case for predicting lifestyles and emergence of pathogens.</title>
        <authorList>
            <person name="Haridas S."/>
            <person name="Albert R."/>
            <person name="Binder M."/>
            <person name="Bloem J."/>
            <person name="Labutti K."/>
            <person name="Salamov A."/>
            <person name="Andreopoulos B."/>
            <person name="Baker S."/>
            <person name="Barry K."/>
            <person name="Bills G."/>
            <person name="Bluhm B."/>
            <person name="Cannon C."/>
            <person name="Castanera R."/>
            <person name="Culley D."/>
            <person name="Daum C."/>
            <person name="Ezra D."/>
            <person name="Gonzalez J."/>
            <person name="Henrissat B."/>
            <person name="Kuo A."/>
            <person name="Liang C."/>
            <person name="Lipzen A."/>
            <person name="Lutzoni F."/>
            <person name="Magnuson J."/>
            <person name="Mondo S."/>
            <person name="Nolan M."/>
            <person name="Ohm R."/>
            <person name="Pangilinan J."/>
            <person name="Park H.-J."/>
            <person name="Ramirez L."/>
            <person name="Alfaro M."/>
            <person name="Sun H."/>
            <person name="Tritt A."/>
            <person name="Yoshinaga Y."/>
            <person name="Zwiers L.-H."/>
            <person name="Turgeon B."/>
            <person name="Goodwin S."/>
            <person name="Spatafora J."/>
            <person name="Crous P."/>
            <person name="Grigoriev I."/>
        </authorList>
    </citation>
    <scope>NUCLEOTIDE SEQUENCE</scope>
    <source>
        <strain evidence="3">CBS 379.55</strain>
    </source>
</reference>
<feature type="domain" description="C2H2-type" evidence="2">
    <location>
        <begin position="163"/>
        <end position="192"/>
    </location>
</feature>
<feature type="compositionally biased region" description="Polar residues" evidence="1">
    <location>
        <begin position="21"/>
        <end position="32"/>
    </location>
</feature>
<feature type="compositionally biased region" description="Polar residues" evidence="1">
    <location>
        <begin position="211"/>
        <end position="222"/>
    </location>
</feature>
<dbReference type="OrthoDB" id="5305647at2759"/>
<dbReference type="GO" id="GO:0005634">
    <property type="term" value="C:nucleus"/>
    <property type="evidence" value="ECO:0007669"/>
    <property type="project" value="TreeGrafter"/>
</dbReference>
<feature type="compositionally biased region" description="Basic and acidic residues" evidence="1">
    <location>
        <begin position="233"/>
        <end position="251"/>
    </location>
</feature>
<evidence type="ECO:0000313" key="3">
    <source>
        <dbReference type="EMBL" id="KAF2276356.1"/>
    </source>
</evidence>
<dbReference type="Pfam" id="PF26177">
    <property type="entry name" value="zf_C2H2_17_1st"/>
    <property type="match status" value="1"/>
</dbReference>
<dbReference type="InterPro" id="IPR059009">
    <property type="entry name" value="Znf_C2H2_17_1st"/>
</dbReference>
<dbReference type="EMBL" id="ML986493">
    <property type="protein sequence ID" value="KAF2276356.1"/>
    <property type="molecule type" value="Genomic_DNA"/>
</dbReference>
<dbReference type="PANTHER" id="PTHR46179:SF24">
    <property type="entry name" value="C2H2-TYPE DOMAIN-CONTAINING PROTEIN"/>
    <property type="match status" value="1"/>
</dbReference>
<feature type="region of interest" description="Disordered" evidence="1">
    <location>
        <begin position="175"/>
        <end position="251"/>
    </location>
</feature>
<feature type="domain" description="C2H2-type" evidence="2">
    <location>
        <begin position="97"/>
        <end position="122"/>
    </location>
</feature>
<feature type="compositionally biased region" description="Basic and acidic residues" evidence="1">
    <location>
        <begin position="179"/>
        <end position="188"/>
    </location>
</feature>
<name>A0A6A6JKY7_WESOR</name>
<dbReference type="SMART" id="SM00355">
    <property type="entry name" value="ZnF_C2H2"/>
    <property type="match status" value="3"/>
</dbReference>
<protein>
    <recommendedName>
        <fullName evidence="2">C2H2-type domain-containing protein</fullName>
    </recommendedName>
</protein>
<feature type="region of interest" description="Disordered" evidence="1">
    <location>
        <begin position="1"/>
        <end position="90"/>
    </location>
</feature>
<sequence>MGDCPVTGSSPINTIHERKISLSSNANSTIPTPVSMGPLSPHLSPSPSRRHSTASSQGQPILSPSAAPSQDGEEEYSQKHRSFKRAEEPRRNQDGKLICVKPTCIGVTFDRKCEWSKHMDKHDRPYICTAKGCEKLRGFTYSGGLLRHEREVHKLHGGTKEPLFCPFPDCKRSSGSGFTRKENQQEHIRRVHTRSSTPSETGNERLPKADSPQQTTTQSETAPLTHLKRKRIAEREYSHEEGPISLHEENKRLRRQLQEKDAVIQRLQARLKELTHAP</sequence>
<accession>A0A6A6JKY7</accession>
<dbReference type="Pfam" id="PF26176">
    <property type="entry name" value="zf_C2H2_17_2"/>
    <property type="match status" value="1"/>
</dbReference>
<gene>
    <name evidence="3" type="ORF">EI97DRAFT_450212</name>
</gene>
<organism evidence="3 4">
    <name type="scientific">Westerdykella ornata</name>
    <dbReference type="NCBI Taxonomy" id="318751"/>
    <lineage>
        <taxon>Eukaryota</taxon>
        <taxon>Fungi</taxon>
        <taxon>Dikarya</taxon>
        <taxon>Ascomycota</taxon>
        <taxon>Pezizomycotina</taxon>
        <taxon>Dothideomycetes</taxon>
        <taxon>Pleosporomycetidae</taxon>
        <taxon>Pleosporales</taxon>
        <taxon>Sporormiaceae</taxon>
        <taxon>Westerdykella</taxon>
    </lineage>
</organism>
<dbReference type="AlphaFoldDB" id="A0A6A6JKY7"/>
<evidence type="ECO:0000313" key="4">
    <source>
        <dbReference type="Proteomes" id="UP000800097"/>
    </source>
</evidence>